<protein>
    <submittedName>
        <fullName evidence="2">Uncharacterized protein</fullName>
    </submittedName>
</protein>
<keyword evidence="3" id="KW-1185">Reference proteome</keyword>
<reference evidence="2" key="1">
    <citation type="journal article" date="2017" name="Nature">
        <title>The sunflower genome provides insights into oil metabolism, flowering and Asterid evolution.</title>
        <authorList>
            <person name="Badouin H."/>
            <person name="Gouzy J."/>
            <person name="Grassa C.J."/>
            <person name="Murat F."/>
            <person name="Staton S.E."/>
            <person name="Cottret L."/>
            <person name="Lelandais-Briere C."/>
            <person name="Owens G.L."/>
            <person name="Carrere S."/>
            <person name="Mayjonade B."/>
            <person name="Legrand L."/>
            <person name="Gill N."/>
            <person name="Kane N.C."/>
            <person name="Bowers J.E."/>
            <person name="Hubner S."/>
            <person name="Bellec A."/>
            <person name="Berard A."/>
            <person name="Berges H."/>
            <person name="Blanchet N."/>
            <person name="Boniface M.C."/>
            <person name="Brunel D."/>
            <person name="Catrice O."/>
            <person name="Chaidir N."/>
            <person name="Claudel C."/>
            <person name="Donnadieu C."/>
            <person name="Faraut T."/>
            <person name="Fievet G."/>
            <person name="Helmstetter N."/>
            <person name="King M."/>
            <person name="Knapp S.J."/>
            <person name="Lai Z."/>
            <person name="Le Paslier M.C."/>
            <person name="Lippi Y."/>
            <person name="Lorenzon L."/>
            <person name="Mandel J.R."/>
            <person name="Marage G."/>
            <person name="Marchand G."/>
            <person name="Marquand E."/>
            <person name="Bret-Mestries E."/>
            <person name="Morien E."/>
            <person name="Nambeesan S."/>
            <person name="Nguyen T."/>
            <person name="Pegot-Espagnet P."/>
            <person name="Pouilly N."/>
            <person name="Raftis F."/>
            <person name="Sallet E."/>
            <person name="Schiex T."/>
            <person name="Thomas J."/>
            <person name="Vandecasteele C."/>
            <person name="Vares D."/>
            <person name="Vear F."/>
            <person name="Vautrin S."/>
            <person name="Crespi M."/>
            <person name="Mangin B."/>
            <person name="Burke J.M."/>
            <person name="Salse J."/>
            <person name="Munos S."/>
            <person name="Vincourt P."/>
            <person name="Rieseberg L.H."/>
            <person name="Langlade N.B."/>
        </authorList>
    </citation>
    <scope>NUCLEOTIDE SEQUENCE</scope>
    <source>
        <tissue evidence="2">Leaves</tissue>
    </source>
</reference>
<dbReference type="Gramene" id="mRNA:HanXRQr2_Chr05g0221331">
    <property type="protein sequence ID" value="CDS:HanXRQr2_Chr05g0221331.1"/>
    <property type="gene ID" value="HanXRQr2_Chr05g0221331"/>
</dbReference>
<dbReference type="EMBL" id="MNCJ02000320">
    <property type="protein sequence ID" value="KAF5806426.1"/>
    <property type="molecule type" value="Genomic_DNA"/>
</dbReference>
<name>A0A9K3J0D1_HELAN</name>
<evidence type="ECO:0000256" key="1">
    <source>
        <dbReference type="SAM" id="MobiDB-lite"/>
    </source>
</evidence>
<gene>
    <name evidence="2" type="ORF">HanXRQr2_Chr05g0221331</name>
</gene>
<dbReference type="AlphaFoldDB" id="A0A9K3J0D1"/>
<accession>A0A9K3J0D1</accession>
<comment type="caution">
    <text evidence="2">The sequence shown here is derived from an EMBL/GenBank/DDBJ whole genome shotgun (WGS) entry which is preliminary data.</text>
</comment>
<evidence type="ECO:0000313" key="2">
    <source>
        <dbReference type="EMBL" id="KAF5806426.1"/>
    </source>
</evidence>
<reference evidence="2" key="2">
    <citation type="submission" date="2020-06" db="EMBL/GenBank/DDBJ databases">
        <title>Helianthus annuus Genome sequencing and assembly Release 2.</title>
        <authorList>
            <person name="Gouzy J."/>
            <person name="Langlade N."/>
            <person name="Munos S."/>
        </authorList>
    </citation>
    <scope>NUCLEOTIDE SEQUENCE</scope>
    <source>
        <tissue evidence="2">Leaves</tissue>
    </source>
</reference>
<feature type="region of interest" description="Disordered" evidence="1">
    <location>
        <begin position="38"/>
        <end position="66"/>
    </location>
</feature>
<dbReference type="Proteomes" id="UP000215914">
    <property type="component" value="Unassembled WGS sequence"/>
</dbReference>
<sequence length="66" mass="7428">MEEDGDEGELVCLEIKRGEKIKERKYLQVDRRDKKVLRGSKERMRSRSSTGSLDQIFRSIGGGGGG</sequence>
<organism evidence="2 3">
    <name type="scientific">Helianthus annuus</name>
    <name type="common">Common sunflower</name>
    <dbReference type="NCBI Taxonomy" id="4232"/>
    <lineage>
        <taxon>Eukaryota</taxon>
        <taxon>Viridiplantae</taxon>
        <taxon>Streptophyta</taxon>
        <taxon>Embryophyta</taxon>
        <taxon>Tracheophyta</taxon>
        <taxon>Spermatophyta</taxon>
        <taxon>Magnoliopsida</taxon>
        <taxon>eudicotyledons</taxon>
        <taxon>Gunneridae</taxon>
        <taxon>Pentapetalae</taxon>
        <taxon>asterids</taxon>
        <taxon>campanulids</taxon>
        <taxon>Asterales</taxon>
        <taxon>Asteraceae</taxon>
        <taxon>Asteroideae</taxon>
        <taxon>Heliantheae alliance</taxon>
        <taxon>Heliantheae</taxon>
        <taxon>Helianthus</taxon>
    </lineage>
</organism>
<proteinExistence type="predicted"/>
<evidence type="ECO:0000313" key="3">
    <source>
        <dbReference type="Proteomes" id="UP000215914"/>
    </source>
</evidence>